<dbReference type="Gene3D" id="3.40.50.2000">
    <property type="entry name" value="Glycogen Phosphorylase B"/>
    <property type="match status" value="2"/>
</dbReference>
<feature type="domain" description="Glycosyl transferase family 1" evidence="1">
    <location>
        <begin position="230"/>
        <end position="355"/>
    </location>
</feature>
<dbReference type="CDD" id="cd03801">
    <property type="entry name" value="GT4_PimA-like"/>
    <property type="match status" value="1"/>
</dbReference>
<keyword evidence="2" id="KW-0808">Transferase</keyword>
<dbReference type="Pfam" id="PF00534">
    <property type="entry name" value="Glycos_transf_1"/>
    <property type="match status" value="1"/>
</dbReference>
<name>A0A3N0X6C3_9FLAO</name>
<organism evidence="2 3">
    <name type="scientific">Epilithonimonas hominis</name>
    <dbReference type="NCBI Taxonomy" id="420404"/>
    <lineage>
        <taxon>Bacteria</taxon>
        <taxon>Pseudomonadati</taxon>
        <taxon>Bacteroidota</taxon>
        <taxon>Flavobacteriia</taxon>
        <taxon>Flavobacteriales</taxon>
        <taxon>Weeksellaceae</taxon>
        <taxon>Chryseobacterium group</taxon>
        <taxon>Epilithonimonas</taxon>
    </lineage>
</organism>
<accession>A0A3N0X6C3</accession>
<dbReference type="AlphaFoldDB" id="A0A3N0X6C3"/>
<sequence length="376" mass="43340">MKILYLTKYTRMAGSSRMRSYQYFPYLEKAGMTVVVKPFFDDDYLKDFYAGKKNIGTVVKSYLRRFFVLFSVLRYNNVVIEKEIFPFLPAFAEWMLKSFGIKYIVDYDDAIFHNYDKSSNPVIRKFLGNKIARVMRYSGTVVAGNNYLAEYARKAGAKNIEIIPTVIDINRYPSKNNHSDLALPPNVILSGVEGKAGERSASENNQKFVVGWIGTKTTFEKHLLPCKDWIKALQIQDPNIRFHIVGITEDMDLGKNVQYIRWTEDTEVAEILKMDIGLMPLQDSKWEKGKCAYKLIQYAACGIPGVASDVGMNKEVCIDGETGFIATSNEEWKERILFFKNEIEERLRMGTNARKLVEQKYCIQVTSEKWIKILKE</sequence>
<dbReference type="Proteomes" id="UP000267623">
    <property type="component" value="Unassembled WGS sequence"/>
</dbReference>
<evidence type="ECO:0000313" key="3">
    <source>
        <dbReference type="Proteomes" id="UP000267623"/>
    </source>
</evidence>
<gene>
    <name evidence="2" type="ORF">EGH73_10325</name>
</gene>
<dbReference type="GO" id="GO:0016757">
    <property type="term" value="F:glycosyltransferase activity"/>
    <property type="evidence" value="ECO:0007669"/>
    <property type="project" value="InterPro"/>
</dbReference>
<dbReference type="EMBL" id="RJTU01000065">
    <property type="protein sequence ID" value="ROI12944.1"/>
    <property type="molecule type" value="Genomic_DNA"/>
</dbReference>
<evidence type="ECO:0000313" key="2">
    <source>
        <dbReference type="EMBL" id="ROI12944.1"/>
    </source>
</evidence>
<evidence type="ECO:0000259" key="1">
    <source>
        <dbReference type="Pfam" id="PF00534"/>
    </source>
</evidence>
<comment type="caution">
    <text evidence="2">The sequence shown here is derived from an EMBL/GenBank/DDBJ whole genome shotgun (WGS) entry which is preliminary data.</text>
</comment>
<dbReference type="InterPro" id="IPR001296">
    <property type="entry name" value="Glyco_trans_1"/>
</dbReference>
<dbReference type="PANTHER" id="PTHR12526">
    <property type="entry name" value="GLYCOSYLTRANSFERASE"/>
    <property type="match status" value="1"/>
</dbReference>
<protein>
    <submittedName>
        <fullName evidence="2">Glycosyltransferase</fullName>
    </submittedName>
</protein>
<proteinExistence type="predicted"/>
<reference evidence="3" key="2">
    <citation type="submission" date="2018-11" db="EMBL/GenBank/DDBJ databases">
        <title>Proposal to divide the Flavobacteriaceae and reorganize its genera based on Amino Acid Identity values calculated from whole genome sequences.</title>
        <authorList>
            <person name="Nicholson A.C."/>
            <person name="Gulvik C.A."/>
            <person name="Whitney A.M."/>
            <person name="Humrighouse B.W."/>
            <person name="Bell M."/>
            <person name="Holmes B."/>
            <person name="Steigerwalt A."/>
            <person name="Villarma A."/>
            <person name="Sheth M."/>
            <person name="Batra D."/>
            <person name="Pryor J."/>
            <person name="Bernardet J.-F."/>
            <person name="Hugo C."/>
            <person name="Kampfer P."/>
            <person name="Newman J."/>
            <person name="Mcquiston J."/>
        </authorList>
    </citation>
    <scope>NUCLEOTIDE SEQUENCE [LARGE SCALE GENOMIC DNA]</scope>
    <source>
        <strain evidence="3">DSM 22165</strain>
    </source>
</reference>
<dbReference type="SUPFAM" id="SSF53756">
    <property type="entry name" value="UDP-Glycosyltransferase/glycogen phosphorylase"/>
    <property type="match status" value="1"/>
</dbReference>
<dbReference type="RefSeq" id="WP_123281753.1">
    <property type="nucleotide sequence ID" value="NZ_RJTU01000065.1"/>
</dbReference>
<reference evidence="3" key="1">
    <citation type="submission" date="2018-11" db="EMBL/GenBank/DDBJ databases">
        <title>Proposal to divide the Flavobacteriaceae and reorganize its genera based on Amino Acid Identity values calculated from whole genome sequences.</title>
        <authorList>
            <person name="Nicholson A.C."/>
            <person name="Gulvik C.A."/>
            <person name="Whitney A.M."/>
            <person name="Humrighouse B.W."/>
            <person name="Bell M."/>
            <person name="Holmes B."/>
            <person name="Steigerwalt A."/>
            <person name="Villarma A."/>
            <person name="Sheth M."/>
            <person name="Batra D."/>
            <person name="Pryor J."/>
            <person name="Bernardet J.-F."/>
            <person name="Hugo C."/>
            <person name="Kampfer P."/>
            <person name="Newman J."/>
            <person name="Mcquiston J.R."/>
        </authorList>
    </citation>
    <scope>NUCLEOTIDE SEQUENCE [LARGE SCALE GENOMIC DNA]</scope>
    <source>
        <strain evidence="3">DSM 22165</strain>
    </source>
</reference>